<sequence>MAVEQSVPRGLSISEMLQGSVSNIREGLARSVAGTRKAIMRIVEPPYDTPDGKPLKVRFFEPGEGVFPDTPRTRELMKIIKEAPVPKAK</sequence>
<evidence type="ECO:0000313" key="2">
    <source>
        <dbReference type="Proteomes" id="UP000177737"/>
    </source>
</evidence>
<dbReference type="Proteomes" id="UP000177737">
    <property type="component" value="Unassembled WGS sequence"/>
</dbReference>
<comment type="caution">
    <text evidence="1">The sequence shown here is derived from an EMBL/GenBank/DDBJ whole genome shotgun (WGS) entry which is preliminary data.</text>
</comment>
<organism evidence="1 2">
    <name type="scientific">Candidatus Woesebacteria bacterium GWC1_42_13</name>
    <dbReference type="NCBI Taxonomy" id="1802475"/>
    <lineage>
        <taxon>Bacteria</taxon>
        <taxon>Candidatus Woeseibacteriota</taxon>
    </lineage>
</organism>
<dbReference type="AlphaFoldDB" id="A0A1F7WTW2"/>
<protein>
    <submittedName>
        <fullName evidence="1">Uncharacterized protein</fullName>
    </submittedName>
</protein>
<gene>
    <name evidence="1" type="ORF">A2129_01300</name>
</gene>
<evidence type="ECO:0000313" key="1">
    <source>
        <dbReference type="EMBL" id="OGM06264.1"/>
    </source>
</evidence>
<reference evidence="1 2" key="1">
    <citation type="journal article" date="2016" name="Nat. Commun.">
        <title>Thousands of microbial genomes shed light on interconnected biogeochemical processes in an aquifer system.</title>
        <authorList>
            <person name="Anantharaman K."/>
            <person name="Brown C.T."/>
            <person name="Hug L.A."/>
            <person name="Sharon I."/>
            <person name="Castelle C.J."/>
            <person name="Probst A.J."/>
            <person name="Thomas B.C."/>
            <person name="Singh A."/>
            <person name="Wilkins M.J."/>
            <person name="Karaoz U."/>
            <person name="Brodie E.L."/>
            <person name="Williams K.H."/>
            <person name="Hubbard S.S."/>
            <person name="Banfield J.F."/>
        </authorList>
    </citation>
    <scope>NUCLEOTIDE SEQUENCE [LARGE SCALE GENOMIC DNA]</scope>
</reference>
<proteinExistence type="predicted"/>
<accession>A0A1F7WTW2</accession>
<dbReference type="EMBL" id="MGFN01000037">
    <property type="protein sequence ID" value="OGM06264.1"/>
    <property type="molecule type" value="Genomic_DNA"/>
</dbReference>
<name>A0A1F7WTW2_9BACT</name>